<protein>
    <submittedName>
        <fullName evidence="2">Peptidyl arginine deiminase, type II</fullName>
    </submittedName>
</protein>
<dbReference type="EMBL" id="QOQW01000001">
    <property type="protein sequence ID" value="RCK81737.1"/>
    <property type="molecule type" value="Genomic_DNA"/>
</dbReference>
<dbReference type="PANTHER" id="PTHR10837:SF8">
    <property type="entry name" value="PROTEIN-ARGININE DEIMINASE"/>
    <property type="match status" value="1"/>
</dbReference>
<comment type="caution">
    <text evidence="2">The sequence shown here is derived from an EMBL/GenBank/DDBJ whole genome shotgun (WGS) entry which is preliminary data.</text>
</comment>
<dbReference type="SUPFAM" id="SSF55909">
    <property type="entry name" value="Pentein"/>
    <property type="match status" value="1"/>
</dbReference>
<dbReference type="GO" id="GO:0005737">
    <property type="term" value="C:cytoplasm"/>
    <property type="evidence" value="ECO:0007669"/>
    <property type="project" value="InterPro"/>
</dbReference>
<evidence type="ECO:0000313" key="3">
    <source>
        <dbReference type="Proteomes" id="UP000252355"/>
    </source>
</evidence>
<reference evidence="2 3" key="1">
    <citation type="submission" date="2018-05" db="EMBL/GenBank/DDBJ databases">
        <title>A metagenomic window into the 2 km-deep terrestrial subsurface aquifer revealed taxonomically and functionally diverse microbial community comprising novel uncultured bacterial lineages.</title>
        <authorList>
            <person name="Kadnikov V.V."/>
            <person name="Mardanov A.V."/>
            <person name="Beletsky A.V."/>
            <person name="Banks D."/>
            <person name="Pimenov N.V."/>
            <person name="Frank Y.A."/>
            <person name="Karnachuk O.V."/>
            <person name="Ravin N.V."/>
        </authorList>
    </citation>
    <scope>NUCLEOTIDE SEQUENCE [LARGE SCALE GENOMIC DNA]</scope>
    <source>
        <strain evidence="2">BY5</strain>
    </source>
</reference>
<gene>
    <name evidence="2" type="ORF">OZSIB_0871</name>
</gene>
<evidence type="ECO:0000313" key="2">
    <source>
        <dbReference type="EMBL" id="RCK81737.1"/>
    </source>
</evidence>
<dbReference type="AlphaFoldDB" id="A0A367ZV68"/>
<dbReference type="Proteomes" id="UP000252355">
    <property type="component" value="Unassembled WGS sequence"/>
</dbReference>
<dbReference type="InterPro" id="IPR004303">
    <property type="entry name" value="PAD"/>
</dbReference>
<evidence type="ECO:0000259" key="1">
    <source>
        <dbReference type="Pfam" id="PF03068"/>
    </source>
</evidence>
<dbReference type="InterPro" id="IPR013530">
    <property type="entry name" value="PAD_C"/>
</dbReference>
<dbReference type="GO" id="GO:0004668">
    <property type="term" value="F:protein-arginine deiminase activity"/>
    <property type="evidence" value="ECO:0007669"/>
    <property type="project" value="InterPro"/>
</dbReference>
<feature type="domain" description="Protein-arginine deiminase C-terminal" evidence="1">
    <location>
        <begin position="85"/>
        <end position="398"/>
    </location>
</feature>
<dbReference type="Gene3D" id="3.75.10.10">
    <property type="entry name" value="L-arginine/glycine Amidinotransferase, Chain A"/>
    <property type="match status" value="1"/>
</dbReference>
<proteinExistence type="predicted"/>
<name>A0A367ZV68_9BACT</name>
<dbReference type="Pfam" id="PF03068">
    <property type="entry name" value="PAD"/>
    <property type="match status" value="1"/>
</dbReference>
<organism evidence="2 3">
    <name type="scientific">Candidatus Ozemobacter sibiricus</name>
    <dbReference type="NCBI Taxonomy" id="2268124"/>
    <lineage>
        <taxon>Bacteria</taxon>
        <taxon>Candidatus Ozemobacteria</taxon>
        <taxon>Candidatus Ozemobacterales</taxon>
        <taxon>Candidatus Ozemobacteraceae</taxon>
        <taxon>Candidatus Ozemobacter</taxon>
    </lineage>
</organism>
<accession>A0A367ZV68</accession>
<dbReference type="GO" id="GO:0005509">
    <property type="term" value="F:calcium ion binding"/>
    <property type="evidence" value="ECO:0007669"/>
    <property type="project" value="InterPro"/>
</dbReference>
<sequence length="425" mass="47438">MWAAESLEAIDRIKFVSYNNAPQKVLVVHSYSTARFVKDLFNVIKEINEVENLSEADRIKLHIISSGGNPISQLGISAADAAKYVEVNPVFQSSDQWVQDCMELCSARKKGTNEYVPAVFDSVRGRGLGGLPPALAKLWDLVYFKNPATAQAHGDYGGNLEVTPFDDVLVAGNTITSQCKAYLEKWGYAGRMFNPDTRWLSVGHIDEYLMFIPTAHAPGGYSIVRADPQLALDLIAKAPDSEFATLNSSDRSFLLRVKAVLNQQYTDPNAGRGTAEGDFIELNYKIAEIIEQNVGQLKEFIRKVTNDPDRDFAEVAWPCVYEGYNGARPSSCHAYLPGVVNLTVLRNHLLVPATYFKPFDKLIEARFRAQGNIVHFIDDTPYHTAMGEIHCGTNVLRDLNKLVVTPKQVEKVQRIKAQFRVLHEQ</sequence>
<dbReference type="PANTHER" id="PTHR10837">
    <property type="entry name" value="PEPTIDYLARGININE DEIMINASE"/>
    <property type="match status" value="1"/>
</dbReference>